<feature type="chain" id="PRO_5046627654" evidence="1">
    <location>
        <begin position="41"/>
        <end position="159"/>
    </location>
</feature>
<reference evidence="2" key="2">
    <citation type="submission" date="2023-07" db="EMBL/GenBank/DDBJ databases">
        <authorList>
            <person name="Shen H."/>
        </authorList>
    </citation>
    <scope>NUCLEOTIDE SEQUENCE</scope>
    <source>
        <strain evidence="2">TNR-22</strain>
    </source>
</reference>
<dbReference type="NCBIfam" id="TIGR01409">
    <property type="entry name" value="TAT_signal_seq"/>
    <property type="match status" value="1"/>
</dbReference>
<sequence length="159" mass="17378">MPIAPIPATAEGLPINLNRRRFLAAAPAAAGALLPIPALAVTSPPETPQEELDRAVGALFAAMTRIHGEGVRIIRNGNSGICVMAPDRPELFNFTGAGLYEVQHEGGRPIWRMERAPEHDDPAGYGRAFWVTPQFRPKERSLKFDIALTGKFVRFIRAI</sequence>
<comment type="caution">
    <text evidence="2">The sequence shown here is derived from an EMBL/GenBank/DDBJ whole genome shotgun (WGS) entry which is preliminary data.</text>
</comment>
<keyword evidence="3" id="KW-1185">Reference proteome</keyword>
<organism evidence="2 3">
    <name type="scientific">Rhizobium alvei</name>
    <dbReference type="NCBI Taxonomy" id="1132659"/>
    <lineage>
        <taxon>Bacteria</taxon>
        <taxon>Pseudomonadati</taxon>
        <taxon>Pseudomonadota</taxon>
        <taxon>Alphaproteobacteria</taxon>
        <taxon>Hyphomicrobiales</taxon>
        <taxon>Rhizobiaceae</taxon>
        <taxon>Rhizobium/Agrobacterium group</taxon>
        <taxon>Rhizobium</taxon>
    </lineage>
</organism>
<dbReference type="PROSITE" id="PS51318">
    <property type="entry name" value="TAT"/>
    <property type="match status" value="1"/>
</dbReference>
<evidence type="ECO:0000256" key="1">
    <source>
        <dbReference type="SAM" id="SignalP"/>
    </source>
</evidence>
<evidence type="ECO:0000313" key="2">
    <source>
        <dbReference type="EMBL" id="MDO6963996.1"/>
    </source>
</evidence>
<keyword evidence="1" id="KW-0732">Signal</keyword>
<dbReference type="EMBL" id="JAUOZU010000006">
    <property type="protein sequence ID" value="MDO6963996.1"/>
    <property type="molecule type" value="Genomic_DNA"/>
</dbReference>
<dbReference type="Proteomes" id="UP001174932">
    <property type="component" value="Unassembled WGS sequence"/>
</dbReference>
<evidence type="ECO:0000313" key="3">
    <source>
        <dbReference type="Proteomes" id="UP001174932"/>
    </source>
</evidence>
<feature type="signal peptide" evidence="1">
    <location>
        <begin position="1"/>
        <end position="40"/>
    </location>
</feature>
<dbReference type="RefSeq" id="WP_304375912.1">
    <property type="nucleotide sequence ID" value="NZ_JAUOZU010000006.1"/>
</dbReference>
<protein>
    <submittedName>
        <fullName evidence="2">Twin-arginine translocation signal domain-containing protein</fullName>
    </submittedName>
</protein>
<gene>
    <name evidence="2" type="ORF">Q4481_08510</name>
</gene>
<accession>A0ABT8YKD8</accession>
<dbReference type="InterPro" id="IPR006311">
    <property type="entry name" value="TAT_signal"/>
</dbReference>
<dbReference type="InterPro" id="IPR019546">
    <property type="entry name" value="TAT_signal_bac_arc"/>
</dbReference>
<reference evidence="2" key="1">
    <citation type="journal article" date="2015" name="Int. J. Syst. Evol. Microbiol.">
        <title>Rhizobium alvei sp. nov., isolated from a freshwater river.</title>
        <authorList>
            <person name="Sheu S.Y."/>
            <person name="Huang H.W."/>
            <person name="Young C.C."/>
            <person name="Chen W.M."/>
        </authorList>
    </citation>
    <scope>NUCLEOTIDE SEQUENCE</scope>
    <source>
        <strain evidence="2">TNR-22</strain>
    </source>
</reference>
<proteinExistence type="predicted"/>
<name>A0ABT8YKD8_9HYPH</name>